<feature type="region of interest" description="Disordered" evidence="1">
    <location>
        <begin position="23"/>
        <end position="79"/>
    </location>
</feature>
<protein>
    <recommendedName>
        <fullName evidence="5">Transferrin-binding protein-like solute binding protein</fullName>
    </recommendedName>
</protein>
<accession>A0A8T9MV90</accession>
<feature type="chain" id="PRO_5044782669" description="Transferrin-binding protein-like solute binding protein" evidence="2">
    <location>
        <begin position="20"/>
        <end position="326"/>
    </location>
</feature>
<evidence type="ECO:0008006" key="5">
    <source>
        <dbReference type="Google" id="ProtNLM"/>
    </source>
</evidence>
<dbReference type="KEGG" id="ckh:LVJ77_11565"/>
<evidence type="ECO:0000256" key="2">
    <source>
        <dbReference type="SAM" id="SignalP"/>
    </source>
</evidence>
<dbReference type="EMBL" id="CP091521">
    <property type="protein sequence ID" value="UOP04775.2"/>
    <property type="molecule type" value="Genomic_DNA"/>
</dbReference>
<dbReference type="PROSITE" id="PS51257">
    <property type="entry name" value="PROKAR_LIPOPROTEIN"/>
    <property type="match status" value="1"/>
</dbReference>
<keyword evidence="4" id="KW-1185">Reference proteome</keyword>
<dbReference type="Gene3D" id="2.40.160.90">
    <property type="match status" value="1"/>
</dbReference>
<organism evidence="3 4">
    <name type="scientific">Conchiformibius kuhniae</name>
    <dbReference type="NCBI Taxonomy" id="211502"/>
    <lineage>
        <taxon>Bacteria</taxon>
        <taxon>Pseudomonadati</taxon>
        <taxon>Pseudomonadota</taxon>
        <taxon>Betaproteobacteria</taxon>
        <taxon>Neisseriales</taxon>
        <taxon>Neisseriaceae</taxon>
        <taxon>Conchiformibius</taxon>
    </lineage>
</organism>
<evidence type="ECO:0000313" key="3">
    <source>
        <dbReference type="EMBL" id="UOP04775.2"/>
    </source>
</evidence>
<gene>
    <name evidence="3" type="ORF">LVJ77_11565</name>
</gene>
<evidence type="ECO:0000313" key="4">
    <source>
        <dbReference type="Proteomes" id="UP000831534"/>
    </source>
</evidence>
<feature type="signal peptide" evidence="2">
    <location>
        <begin position="1"/>
        <end position="19"/>
    </location>
</feature>
<keyword evidence="2" id="KW-0732">Signal</keyword>
<reference evidence="3" key="2">
    <citation type="submission" date="2024-09" db="EMBL/GenBank/DDBJ databases">
        <authorList>
            <person name="Veyrier F.J."/>
        </authorList>
    </citation>
    <scope>NUCLEOTIDE SEQUENCE</scope>
    <source>
        <strain evidence="3">17694</strain>
    </source>
</reference>
<dbReference type="RefSeq" id="WP_027009301.1">
    <property type="nucleotide sequence ID" value="NZ_CP091521.1"/>
</dbReference>
<sequence>MPYQHKQSALILLAAFALAACGGSGGGSHRPQTQSKPTPPAVQPPEHNAQNGTAPAPKKDDAKPSVPAAPPADMGNAKPSDQEVFARLSLYNTQGGVLTTDALKLTLPENGKEISIALLKPNEQFIGKPAIHTLRDAEGRLLGYYGHATANHINRDPYTGEITGNSPQAYYVQHMDERSLTRPAAAHDIRYSGKMYFRYPDNSPLATQTASVQATYHGSDKTLSMELIADRHSANRWYLFDQRDKYAQDGSRRQRSDRVAVDADGRVSGHLLFDENGTREKLIPNGHFIGGFYGKNGGVLSGRAVNEGGHGEKWEGVLGATLVKPE</sequence>
<reference evidence="3" key="1">
    <citation type="journal article" date="2022" name="Res Sq">
        <title>Evolution of multicellular longitudinally dividing oral cavity symbionts (Neisseriaceae).</title>
        <authorList>
            <person name="Nyongesa S."/>
            <person name="Weber P."/>
            <person name="Bernet E."/>
            <person name="Pullido F."/>
            <person name="Nieckarz M."/>
            <person name="Delaby M."/>
            <person name="Nieves C."/>
            <person name="Viehboeck T."/>
            <person name="Krause N."/>
            <person name="Rivera-Millot A."/>
            <person name="Nakamura A."/>
            <person name="Vischer N."/>
            <person name="VanNieuwenhze M."/>
            <person name="Brun Y."/>
            <person name="Cava F."/>
            <person name="Bulgheresi S."/>
            <person name="Veyrier F."/>
        </authorList>
    </citation>
    <scope>NUCLEOTIDE SEQUENCE</scope>
    <source>
        <strain evidence="3">17694</strain>
    </source>
</reference>
<evidence type="ECO:0000256" key="1">
    <source>
        <dbReference type="SAM" id="MobiDB-lite"/>
    </source>
</evidence>
<dbReference type="AlphaFoldDB" id="A0A8T9MV90"/>
<dbReference type="Proteomes" id="UP000831534">
    <property type="component" value="Chromosome"/>
</dbReference>
<name>A0A8T9MV90_9NEIS</name>
<proteinExistence type="predicted"/>